<evidence type="ECO:0000313" key="1">
    <source>
        <dbReference type="EMBL" id="QJA58064.1"/>
    </source>
</evidence>
<dbReference type="EMBL" id="MT141306">
    <property type="protein sequence ID" value="QJA58064.1"/>
    <property type="molecule type" value="Genomic_DNA"/>
</dbReference>
<proteinExistence type="predicted"/>
<accession>A0A6M3IKY3</accession>
<name>A0A6M3IKY3_9ZZZZ</name>
<dbReference type="AlphaFoldDB" id="A0A6M3IKY3"/>
<reference evidence="1" key="1">
    <citation type="submission" date="2020-03" db="EMBL/GenBank/DDBJ databases">
        <title>The deep terrestrial virosphere.</title>
        <authorList>
            <person name="Holmfeldt K."/>
            <person name="Nilsson E."/>
            <person name="Simone D."/>
            <person name="Lopez-Fernandez M."/>
            <person name="Wu X."/>
            <person name="de Brujin I."/>
            <person name="Lundin D."/>
            <person name="Andersson A."/>
            <person name="Bertilsson S."/>
            <person name="Dopson M."/>
        </authorList>
    </citation>
    <scope>NUCLEOTIDE SEQUENCE</scope>
    <source>
        <strain evidence="1">MM415B01507</strain>
    </source>
</reference>
<protein>
    <submittedName>
        <fullName evidence="1">Uncharacterized protein</fullName>
    </submittedName>
</protein>
<organism evidence="1">
    <name type="scientific">viral metagenome</name>
    <dbReference type="NCBI Taxonomy" id="1070528"/>
    <lineage>
        <taxon>unclassified sequences</taxon>
        <taxon>metagenomes</taxon>
        <taxon>organismal metagenomes</taxon>
    </lineage>
</organism>
<sequence>MLDVRGTKRLKFIEAEMSEREQKQKVGIDNAMVLDIRIVVTSNGHTKVYGFPDDFYAAMQVMEHALTVVADYFRKKGPGKNQEKEKARILLVGGN</sequence>
<gene>
    <name evidence="1" type="ORF">MM415B01507_0013</name>
</gene>